<reference evidence="1 2" key="1">
    <citation type="submission" date="2023-03" db="EMBL/GenBank/DDBJ databases">
        <title>High recombination rates correlate with genetic variation in Cardiocondyla obscurior ants.</title>
        <authorList>
            <person name="Errbii M."/>
        </authorList>
    </citation>
    <scope>NUCLEOTIDE SEQUENCE [LARGE SCALE GENOMIC DNA]</scope>
    <source>
        <strain evidence="1">Alpha-2009</strain>
        <tissue evidence="1">Whole body</tissue>
    </source>
</reference>
<gene>
    <name evidence="1" type="ORF">PUN28_014865</name>
</gene>
<name>A0AAW2EYZ6_9HYME</name>
<evidence type="ECO:0000313" key="1">
    <source>
        <dbReference type="EMBL" id="KAL0107888.1"/>
    </source>
</evidence>
<dbReference type="Proteomes" id="UP001430953">
    <property type="component" value="Unassembled WGS sequence"/>
</dbReference>
<organism evidence="1 2">
    <name type="scientific">Cardiocondyla obscurior</name>
    <dbReference type="NCBI Taxonomy" id="286306"/>
    <lineage>
        <taxon>Eukaryota</taxon>
        <taxon>Metazoa</taxon>
        <taxon>Ecdysozoa</taxon>
        <taxon>Arthropoda</taxon>
        <taxon>Hexapoda</taxon>
        <taxon>Insecta</taxon>
        <taxon>Pterygota</taxon>
        <taxon>Neoptera</taxon>
        <taxon>Endopterygota</taxon>
        <taxon>Hymenoptera</taxon>
        <taxon>Apocrita</taxon>
        <taxon>Aculeata</taxon>
        <taxon>Formicoidea</taxon>
        <taxon>Formicidae</taxon>
        <taxon>Myrmicinae</taxon>
        <taxon>Cardiocondyla</taxon>
    </lineage>
</organism>
<dbReference type="AlphaFoldDB" id="A0AAW2EYZ6"/>
<sequence length="85" mass="9979">MSINRLKKFVRLTHLAHIDIRCLESLESSKIIFVDQQIRKDHECESTRERVNASFIGNERVYREWQSLTSIDIYEQIPASAFNGP</sequence>
<evidence type="ECO:0000313" key="2">
    <source>
        <dbReference type="Proteomes" id="UP001430953"/>
    </source>
</evidence>
<protein>
    <submittedName>
        <fullName evidence="1">Uncharacterized protein</fullName>
    </submittedName>
</protein>
<proteinExistence type="predicted"/>
<keyword evidence="2" id="KW-1185">Reference proteome</keyword>
<comment type="caution">
    <text evidence="1">The sequence shown here is derived from an EMBL/GenBank/DDBJ whole genome shotgun (WGS) entry which is preliminary data.</text>
</comment>
<dbReference type="EMBL" id="JADYXP020000016">
    <property type="protein sequence ID" value="KAL0107888.1"/>
    <property type="molecule type" value="Genomic_DNA"/>
</dbReference>
<accession>A0AAW2EYZ6</accession>